<dbReference type="Gene3D" id="2.30.30.240">
    <property type="entry name" value="PRC-barrel domain"/>
    <property type="match status" value="1"/>
</dbReference>
<dbReference type="InterPro" id="IPR011033">
    <property type="entry name" value="PRC_barrel-like_sf"/>
</dbReference>
<dbReference type="PANTHER" id="PTHR40061:SF1">
    <property type="entry name" value="SPORULATION PROTEIN YLMC-RELATED"/>
    <property type="match status" value="1"/>
</dbReference>
<evidence type="ECO:0000259" key="1">
    <source>
        <dbReference type="Pfam" id="PF05239"/>
    </source>
</evidence>
<accession>A0A9D1MXX4</accession>
<dbReference type="SUPFAM" id="SSF50346">
    <property type="entry name" value="PRC-barrel domain"/>
    <property type="match status" value="1"/>
</dbReference>
<gene>
    <name evidence="2" type="ORF">IAC72_03635</name>
</gene>
<dbReference type="InterPro" id="IPR027275">
    <property type="entry name" value="PRC-brl_dom"/>
</dbReference>
<reference evidence="2" key="1">
    <citation type="submission" date="2020-10" db="EMBL/GenBank/DDBJ databases">
        <authorList>
            <person name="Gilroy R."/>
        </authorList>
    </citation>
    <scope>NUCLEOTIDE SEQUENCE</scope>
    <source>
        <strain evidence="2">ChiHjej12B11-7776</strain>
    </source>
</reference>
<organism evidence="2 3">
    <name type="scientific">Candidatus Fimimonas merdipullorum</name>
    <dbReference type="NCBI Taxonomy" id="2840822"/>
    <lineage>
        <taxon>Bacteria</taxon>
        <taxon>Pseudomonadati</taxon>
        <taxon>Myxococcota</taxon>
        <taxon>Myxococcia</taxon>
        <taxon>Myxococcales</taxon>
        <taxon>Cystobacterineae</taxon>
        <taxon>Myxococcaceae</taxon>
        <taxon>Myxococcaceae incertae sedis</taxon>
        <taxon>Candidatus Fimimonas</taxon>
    </lineage>
</organism>
<reference evidence="2" key="2">
    <citation type="journal article" date="2021" name="PeerJ">
        <title>Extensive microbial diversity within the chicken gut microbiome revealed by metagenomics and culture.</title>
        <authorList>
            <person name="Gilroy R."/>
            <person name="Ravi A."/>
            <person name="Getino M."/>
            <person name="Pursley I."/>
            <person name="Horton D.L."/>
            <person name="Alikhan N.F."/>
            <person name="Baker D."/>
            <person name="Gharbi K."/>
            <person name="Hall N."/>
            <person name="Watson M."/>
            <person name="Adriaenssens E.M."/>
            <person name="Foster-Nyarko E."/>
            <person name="Jarju S."/>
            <person name="Secka A."/>
            <person name="Antonio M."/>
            <person name="Oren A."/>
            <person name="Chaudhuri R.R."/>
            <person name="La Ragione R."/>
            <person name="Hildebrand F."/>
            <person name="Pallen M.J."/>
        </authorList>
    </citation>
    <scope>NUCLEOTIDE SEQUENCE</scope>
    <source>
        <strain evidence="2">ChiHjej12B11-7776</strain>
    </source>
</reference>
<evidence type="ECO:0000313" key="3">
    <source>
        <dbReference type="Proteomes" id="UP000886852"/>
    </source>
</evidence>
<evidence type="ECO:0000313" key="2">
    <source>
        <dbReference type="EMBL" id="HIU91081.1"/>
    </source>
</evidence>
<dbReference type="PANTHER" id="PTHR40061">
    <property type="entry name" value="SPORULATION PROTEIN YLMC-RELATED"/>
    <property type="match status" value="1"/>
</dbReference>
<dbReference type="AlphaFoldDB" id="A0A9D1MXX4"/>
<dbReference type="Proteomes" id="UP000886852">
    <property type="component" value="Unassembled WGS sequence"/>
</dbReference>
<proteinExistence type="predicted"/>
<dbReference type="EMBL" id="DVOC01000064">
    <property type="protein sequence ID" value="HIU91081.1"/>
    <property type="molecule type" value="Genomic_DNA"/>
</dbReference>
<sequence>MEVSYNELRCKEVVNVKNGARMGRIVDLLFDSGGKNILGIVVPGLRKLFKNTEDVFIPWCDIAKIGDDVILVSVNVNCLTNVARVKDGGGSVTDFME</sequence>
<protein>
    <submittedName>
        <fullName evidence="2">YlmC/YmxH family sporulation protein</fullName>
    </submittedName>
</protein>
<comment type="caution">
    <text evidence="2">The sequence shown here is derived from an EMBL/GenBank/DDBJ whole genome shotgun (WGS) entry which is preliminary data.</text>
</comment>
<dbReference type="NCBIfam" id="TIGR02888">
    <property type="entry name" value="spore_YlmC_YmxH"/>
    <property type="match status" value="1"/>
</dbReference>
<name>A0A9D1MXX4_9BACT</name>
<feature type="domain" description="PRC-barrel" evidence="1">
    <location>
        <begin position="2"/>
        <end position="73"/>
    </location>
</feature>
<dbReference type="InterPro" id="IPR014238">
    <property type="entry name" value="Spore_YlmC/YmxH"/>
</dbReference>
<dbReference type="Pfam" id="PF05239">
    <property type="entry name" value="PRC"/>
    <property type="match status" value="1"/>
</dbReference>